<name>A0ABX2PT49_9RHOB</name>
<reference evidence="2 3" key="1">
    <citation type="submission" date="2020-06" db="EMBL/GenBank/DDBJ databases">
        <authorList>
            <person name="Cao W.R."/>
        </authorList>
    </citation>
    <scope>NUCLEOTIDE SEQUENCE [LARGE SCALE GENOMIC DNA]</scope>
    <source>
        <strain evidence="2 3">B1Z28</strain>
    </source>
</reference>
<evidence type="ECO:0000256" key="1">
    <source>
        <dbReference type="SAM" id="Phobius"/>
    </source>
</evidence>
<dbReference type="Proteomes" id="UP000630805">
    <property type="component" value="Unassembled WGS sequence"/>
</dbReference>
<keyword evidence="1" id="KW-0812">Transmembrane</keyword>
<dbReference type="PRINTS" id="PR00702">
    <property type="entry name" value="ACRIFLAVINRP"/>
</dbReference>
<gene>
    <name evidence="2" type="ORF">HW561_16225</name>
</gene>
<feature type="transmembrane region" description="Helical" evidence="1">
    <location>
        <begin position="534"/>
        <end position="553"/>
    </location>
</feature>
<feature type="transmembrane region" description="Helical" evidence="1">
    <location>
        <begin position="340"/>
        <end position="356"/>
    </location>
</feature>
<dbReference type="Gene3D" id="3.30.70.1320">
    <property type="entry name" value="Multidrug efflux transporter AcrB pore domain like"/>
    <property type="match status" value="1"/>
</dbReference>
<dbReference type="PANTHER" id="PTHR32063:SF33">
    <property type="entry name" value="RND SUPERFAMILY EFFLUX PUMP PERMEASE COMPONENT"/>
    <property type="match status" value="1"/>
</dbReference>
<dbReference type="Gene3D" id="3.30.70.1430">
    <property type="entry name" value="Multidrug efflux transporter AcrB pore domain"/>
    <property type="match status" value="2"/>
</dbReference>
<dbReference type="RefSeq" id="WP_176866396.1">
    <property type="nucleotide sequence ID" value="NZ_JABXWT010000011.1"/>
</dbReference>
<protein>
    <submittedName>
        <fullName evidence="2">Efflux RND transporter permease subunit</fullName>
    </submittedName>
</protein>
<sequence length="1038" mass="113021">MADPKSRGLIGWFIRNPIAANLLMMTILVLGWFSLTEIRREGFPKLPPSQVKIELIYDSGSAQETEEAITIKIEAALSRVKGIRRISSRSTAVGSFFSVEKETSTDIDRLIAEIRTEIDALTFPAEAERAQITRDVWIEDVLNVQIAGDVDHETLSETAFRLRQALLARPEITSLSTAGEWHPERIIEVSPEAMQRYDLTRADLAATLRNYLQDAPQGRIETTTGPIVVSTVETAPTLEDLRALPVKTGTAGQVITLGQIAEIRKDYETPKALKRFDDEPALRLTVEMGAASDIIAAARATRETVESFANSPGMPQGVTLHIWNDQSQFIEDRLSLLKKNGLQGALLVALILALFLHPRVALWVALGLPVSFAGALILMGPAFFDFTLNDLTTFGFIVALGLVVDDAIVVGESVSDTIAARGPGTRAVYAGVKAVNMPTIVGMLTTIAAFYPITVIDGDLARVLAQFSTIVIFTLLFSMVETKLILPAHLVDTGLGRSRRIWRSLTTVSEHCTQALRWVATRIYRPCLQQALRLRYISLLLMFGILAGSLLAVSNGVVRQAFFPDIPLRVLTVTYVAEPDLGQTLFQHEVSRIARIGTRLQRELKAASGKDVITAVELDALDRRATILAELSADANAGQILAQWQKRTGAIEGARELSFTDSFGSFPDFSVEISTADRAALQKISSDVIQQLQAVPGVTLAESSLDASQPQVQLHMTPLGETLGLEVEDIAQQIEGLLDGIEITTFMHQNKEISVTLTTPETSRQTAGDIGQLEVVTSNGQRVKLKSVVKLSTGFIAQEINRNGQGRVVTLSASVDHAVTNGFALRETFNSRILPPILSAYPDVQVAYFGETEAEEDASIGLLQAFGMALLIIFGLLAAALRSYLQSALILMVVPFGLVGAIWGHWLHDLPLSILSANGIVALAGVIVNNGLLLVVTYNATDKTSRTMDALMNTGTNRFRAVVLTSMTTFFGLAPLLYETSEQAQFLIPAAVSIAYGMLFATLITLFLVPVLLFISQDLKWLIQKISRIESRNVRVGG</sequence>
<proteinExistence type="predicted"/>
<dbReference type="Pfam" id="PF00873">
    <property type="entry name" value="ACR_tran"/>
    <property type="match status" value="1"/>
</dbReference>
<dbReference type="InterPro" id="IPR027463">
    <property type="entry name" value="AcrB_DN_DC_subdom"/>
</dbReference>
<feature type="transmembrane region" description="Helical" evidence="1">
    <location>
        <begin position="959"/>
        <end position="978"/>
    </location>
</feature>
<evidence type="ECO:0000313" key="3">
    <source>
        <dbReference type="Proteomes" id="UP000630805"/>
    </source>
</evidence>
<accession>A0ABX2PT49</accession>
<dbReference type="SUPFAM" id="SSF82714">
    <property type="entry name" value="Multidrug efflux transporter AcrB TolC docking domain, DN and DC subdomains"/>
    <property type="match status" value="2"/>
</dbReference>
<feature type="transmembrane region" description="Helical" evidence="1">
    <location>
        <begin position="427"/>
        <end position="451"/>
    </location>
</feature>
<dbReference type="Gene3D" id="1.20.1640.10">
    <property type="entry name" value="Multidrug efflux transporter AcrB transmembrane domain"/>
    <property type="match status" value="2"/>
</dbReference>
<comment type="caution">
    <text evidence="2">The sequence shown here is derived from an EMBL/GenBank/DDBJ whole genome shotgun (WGS) entry which is preliminary data.</text>
</comment>
<dbReference type="InterPro" id="IPR001036">
    <property type="entry name" value="Acrflvin-R"/>
</dbReference>
<feature type="transmembrane region" description="Helical" evidence="1">
    <location>
        <begin position="990"/>
        <end position="1015"/>
    </location>
</feature>
<dbReference type="SUPFAM" id="SSF82693">
    <property type="entry name" value="Multidrug efflux transporter AcrB pore domain, PN1, PN2, PC1 and PC2 subdomains"/>
    <property type="match status" value="2"/>
</dbReference>
<feature type="transmembrane region" description="Helical" evidence="1">
    <location>
        <begin position="912"/>
        <end position="938"/>
    </location>
</feature>
<organism evidence="2 3">
    <name type="scientific">Ruegeria haliotis</name>
    <dbReference type="NCBI Taxonomy" id="2747601"/>
    <lineage>
        <taxon>Bacteria</taxon>
        <taxon>Pseudomonadati</taxon>
        <taxon>Pseudomonadota</taxon>
        <taxon>Alphaproteobacteria</taxon>
        <taxon>Rhodobacterales</taxon>
        <taxon>Roseobacteraceae</taxon>
        <taxon>Ruegeria</taxon>
    </lineage>
</organism>
<feature type="transmembrane region" description="Helical" evidence="1">
    <location>
        <begin position="888"/>
        <end position="906"/>
    </location>
</feature>
<evidence type="ECO:0000313" key="2">
    <source>
        <dbReference type="EMBL" id="NVO57342.1"/>
    </source>
</evidence>
<keyword evidence="1" id="KW-0472">Membrane</keyword>
<feature type="transmembrane region" description="Helical" evidence="1">
    <location>
        <begin position="396"/>
        <end position="415"/>
    </location>
</feature>
<keyword evidence="1" id="KW-1133">Transmembrane helix</keyword>
<dbReference type="Gene3D" id="3.30.70.1440">
    <property type="entry name" value="Multidrug efflux transporter AcrB pore domain"/>
    <property type="match status" value="1"/>
</dbReference>
<dbReference type="EMBL" id="JABXWT010000011">
    <property type="protein sequence ID" value="NVO57342.1"/>
    <property type="molecule type" value="Genomic_DNA"/>
</dbReference>
<feature type="transmembrane region" description="Helical" evidence="1">
    <location>
        <begin position="862"/>
        <end position="881"/>
    </location>
</feature>
<dbReference type="Gene3D" id="3.30.2090.10">
    <property type="entry name" value="Multidrug efflux transporter AcrB TolC docking domain, DN and DC subdomains"/>
    <property type="match status" value="2"/>
</dbReference>
<dbReference type="SUPFAM" id="SSF82866">
    <property type="entry name" value="Multidrug efflux transporter AcrB transmembrane domain"/>
    <property type="match status" value="2"/>
</dbReference>
<dbReference type="PANTHER" id="PTHR32063">
    <property type="match status" value="1"/>
</dbReference>
<keyword evidence="3" id="KW-1185">Reference proteome</keyword>
<feature type="transmembrane region" description="Helical" evidence="1">
    <location>
        <begin position="363"/>
        <end position="384"/>
    </location>
</feature>
<feature type="transmembrane region" description="Helical" evidence="1">
    <location>
        <begin position="12"/>
        <end position="35"/>
    </location>
</feature>
<feature type="transmembrane region" description="Helical" evidence="1">
    <location>
        <begin position="463"/>
        <end position="480"/>
    </location>
</feature>